<proteinExistence type="inferred from homology"/>
<dbReference type="Pfam" id="PF03725">
    <property type="entry name" value="RNase_PH_C"/>
    <property type="match status" value="1"/>
</dbReference>
<dbReference type="SUPFAM" id="SSF55666">
    <property type="entry name" value="Ribonuclease PH domain 2-like"/>
    <property type="match status" value="2"/>
</dbReference>
<sequence length="1100" mass="122816">MLLYNARVVKTFLRKCRFCLFLDTIKISGCMQIDTHVGVGERDVIRFEAGHIARLADGAAVVSQGDTSVLATVVGRHSSASDTADFMPLTVDFQQSASAVGRIPTNYLRRELQRNDADILASRMIDRSIRPLFPKNYSGETQIICKPLAVDDDGDPVILGINAASAALTLSDIPWEGPLGAVRIAVIDNEIVINPSRKNMKSSSLDLVIAGCDDGKRILMIDMDGCEIEAEKFSEGIRAGLQAISHLIQTINKMRDSCGRQKRQVTHFVIDVYVEATNNNDENLLGTLGNDSNCRSAYMLNGMFAFFVKCTKEDMKWTANTMQNLDGEIDVDMIALADEMQILCGDQLYHILTDVEHDKLSRDRAISALGDHMLETLKERSSSLKLRQTFKNLLKKSLREALFKNERRCDGRKFDELRPVDITMDVHKKLHGSALFQRGQTQVFGTVTFDAPSAAFQPDALSQLLGAQQKKMFMLHYQFPSFAASAISSSARTSRRELGHGALAEKALKRLIPEDFPYCLRLACDVLESNGSSSMASVCVGSLALLDAGVQIKEPAAGIAMGLMIDEERNDYCILTDINGLEDFTGDMDFKIAGTMRGYTAMQLDLKVPGIKPDIVMESLGRARKGLEHLLQLMKRAQPRWRNHFKSTVPVHETMPLAIYKRHIIFRSGGYNAKLIESETGAKISIEDDTNISIFAPNKMKLEEAKMMLNKMFESEGEVELLFGAMYKAEITDVLEHGVLVVLHKGMKPVLLKNSNLDTRNVAHANVLGFKIGQKIIVQYLGRDPNTGYHRISRKTLQSASLPVQNMVQEEGATKEPYPPNAPTAHILQKLSDALSSFTVPDEKILERTSKGFSKSPVQEIDEYFELVAKVGRPLFKWDIIRCAFLWKLEQTMSEMLCIEVENAVTEDDKKTLISDDDLRQQRQFILQKAAEFDGTPFTFQRLCELLISPSRHYKRTDKYLRALEKNINVVTTITESGERVTGVEPFPGELDISPTLRIEEPFFVQVDECDAPIETKLMAVGDYLGRGNRSPETVAKELAIGDCAPINLSPSRDAKDELPEIKQENNSEHEAEQRGSTLIESLAKAEMQDVKSEEMKLED</sequence>
<keyword evidence="5" id="KW-0548">Nucleotidyltransferase</keyword>
<dbReference type="WBParaSite" id="EEL_0000657501-mRNA-1">
    <property type="protein sequence ID" value="EEL_0000657501-mRNA-1"/>
    <property type="gene ID" value="EEL_0000657501"/>
</dbReference>
<dbReference type="InterPro" id="IPR036345">
    <property type="entry name" value="ExoRNase_PH_dom2_sf"/>
</dbReference>
<dbReference type="GO" id="GO:0005739">
    <property type="term" value="C:mitochondrion"/>
    <property type="evidence" value="ECO:0007669"/>
    <property type="project" value="TreeGrafter"/>
</dbReference>
<dbReference type="Pfam" id="PF03726">
    <property type="entry name" value="PNPase"/>
    <property type="match status" value="1"/>
</dbReference>
<dbReference type="InterPro" id="IPR012162">
    <property type="entry name" value="PNPase"/>
</dbReference>
<dbReference type="STRING" id="1147741.A0A158Q864"/>
<organism evidence="9 10">
    <name type="scientific">Elaeophora elaphi</name>
    <dbReference type="NCBI Taxonomy" id="1147741"/>
    <lineage>
        <taxon>Eukaryota</taxon>
        <taxon>Metazoa</taxon>
        <taxon>Ecdysozoa</taxon>
        <taxon>Nematoda</taxon>
        <taxon>Chromadorea</taxon>
        <taxon>Rhabditida</taxon>
        <taxon>Spirurina</taxon>
        <taxon>Spiruromorpha</taxon>
        <taxon>Filarioidea</taxon>
        <taxon>Onchocercidae</taxon>
        <taxon>Elaeophora</taxon>
    </lineage>
</organism>
<dbReference type="InterPro" id="IPR015848">
    <property type="entry name" value="PNPase_PH_RNA-bd_bac/org-type"/>
</dbReference>
<dbReference type="AlphaFoldDB" id="A0A158Q864"/>
<dbReference type="Proteomes" id="UP000050640">
    <property type="component" value="Unplaced"/>
</dbReference>
<keyword evidence="6" id="KW-0694">RNA-binding</keyword>
<dbReference type="InterPro" id="IPR036612">
    <property type="entry name" value="KH_dom_type_1_sf"/>
</dbReference>
<evidence type="ECO:0000313" key="10">
    <source>
        <dbReference type="WBParaSite" id="EEL_0000657501-mRNA-1"/>
    </source>
</evidence>
<evidence type="ECO:0000259" key="8">
    <source>
        <dbReference type="PROSITE" id="PS50126"/>
    </source>
</evidence>
<accession>A0A158Q864</accession>
<evidence type="ECO:0000256" key="2">
    <source>
        <dbReference type="ARBA" id="ARBA00009207"/>
    </source>
</evidence>
<evidence type="ECO:0000256" key="6">
    <source>
        <dbReference type="ARBA" id="ARBA00022884"/>
    </source>
</evidence>
<dbReference type="GO" id="GO:0000965">
    <property type="term" value="P:mitochondrial RNA 3'-end processing"/>
    <property type="evidence" value="ECO:0007669"/>
    <property type="project" value="TreeGrafter"/>
</dbReference>
<evidence type="ECO:0000256" key="7">
    <source>
        <dbReference type="SAM" id="MobiDB-lite"/>
    </source>
</evidence>
<evidence type="ECO:0000256" key="3">
    <source>
        <dbReference type="ARBA" id="ARBA00012416"/>
    </source>
</evidence>
<dbReference type="InterPro" id="IPR027408">
    <property type="entry name" value="PNPase/RNase_PH_dom_sf"/>
</dbReference>
<feature type="region of interest" description="Disordered" evidence="7">
    <location>
        <begin position="1049"/>
        <end position="1080"/>
    </location>
</feature>
<dbReference type="GO" id="GO:0004654">
    <property type="term" value="F:polyribonucleotide nucleotidyltransferase activity"/>
    <property type="evidence" value="ECO:0007669"/>
    <property type="project" value="UniProtKB-EC"/>
</dbReference>
<dbReference type="InterPro" id="IPR036456">
    <property type="entry name" value="PNPase_PH_RNA-bd_sf"/>
</dbReference>
<dbReference type="InterPro" id="IPR003029">
    <property type="entry name" value="S1_domain"/>
</dbReference>
<evidence type="ECO:0000313" key="9">
    <source>
        <dbReference type="Proteomes" id="UP000050640"/>
    </source>
</evidence>
<evidence type="ECO:0000256" key="1">
    <source>
        <dbReference type="ARBA" id="ARBA00007404"/>
    </source>
</evidence>
<dbReference type="InterPro" id="IPR001247">
    <property type="entry name" value="ExoRNase_PH_dom1"/>
</dbReference>
<dbReference type="Pfam" id="PF01138">
    <property type="entry name" value="RNase_PH"/>
    <property type="match status" value="2"/>
</dbReference>
<dbReference type="SUPFAM" id="SSF46915">
    <property type="entry name" value="Polynucleotide phosphorylase/guanosine pentaphosphate synthase (PNPase/GPSI), domain 3"/>
    <property type="match status" value="1"/>
</dbReference>
<comment type="similarity">
    <text evidence="1">Belongs to the polyribonucleotide nucleotidyltransferase family.</text>
</comment>
<keyword evidence="4" id="KW-0808">Transferase</keyword>
<dbReference type="GO" id="GO:0000958">
    <property type="term" value="P:mitochondrial mRNA catabolic process"/>
    <property type="evidence" value="ECO:0007669"/>
    <property type="project" value="TreeGrafter"/>
</dbReference>
<reference evidence="10" key="1">
    <citation type="submission" date="2016-04" db="UniProtKB">
        <authorList>
            <consortium name="WormBaseParasite"/>
        </authorList>
    </citation>
    <scope>IDENTIFICATION</scope>
</reference>
<dbReference type="InterPro" id="IPR020568">
    <property type="entry name" value="Ribosomal_Su5_D2-typ_SF"/>
</dbReference>
<dbReference type="GO" id="GO:0005829">
    <property type="term" value="C:cytosol"/>
    <property type="evidence" value="ECO:0007669"/>
    <property type="project" value="TreeGrafter"/>
</dbReference>
<feature type="compositionally biased region" description="Basic and acidic residues" evidence="7">
    <location>
        <begin position="1053"/>
        <end position="1074"/>
    </location>
</feature>
<evidence type="ECO:0000256" key="4">
    <source>
        <dbReference type="ARBA" id="ARBA00022679"/>
    </source>
</evidence>
<dbReference type="SUPFAM" id="SSF54211">
    <property type="entry name" value="Ribosomal protein S5 domain 2-like"/>
    <property type="match status" value="2"/>
</dbReference>
<dbReference type="EC" id="2.7.7.8" evidence="3"/>
<keyword evidence="9" id="KW-1185">Reference proteome</keyword>
<dbReference type="InterPro" id="IPR015267">
    <property type="entry name" value="PPP4R2"/>
</dbReference>
<dbReference type="PROSITE" id="PS50126">
    <property type="entry name" value="S1"/>
    <property type="match status" value="1"/>
</dbReference>
<dbReference type="GO" id="GO:0019888">
    <property type="term" value="F:protein phosphatase regulator activity"/>
    <property type="evidence" value="ECO:0007669"/>
    <property type="project" value="InterPro"/>
</dbReference>
<dbReference type="PANTHER" id="PTHR11252">
    <property type="entry name" value="POLYRIBONUCLEOTIDE NUCLEOTIDYLTRANSFERASE"/>
    <property type="match status" value="1"/>
</dbReference>
<feature type="domain" description="S1 motif" evidence="8">
    <location>
        <begin position="724"/>
        <end position="795"/>
    </location>
</feature>
<comment type="similarity">
    <text evidence="2">Belongs to the PPP4R2 family.</text>
</comment>
<protein>
    <recommendedName>
        <fullName evidence="3">polyribonucleotide nucleotidyltransferase</fullName>
        <ecNumber evidence="3">2.7.7.8</ecNumber>
    </recommendedName>
</protein>
<dbReference type="InterPro" id="IPR015847">
    <property type="entry name" value="ExoRNase_PH_dom2"/>
</dbReference>
<dbReference type="GO" id="GO:0000175">
    <property type="term" value="F:3'-5'-RNA exonuclease activity"/>
    <property type="evidence" value="ECO:0007669"/>
    <property type="project" value="TreeGrafter"/>
</dbReference>
<dbReference type="PANTHER" id="PTHR11252:SF0">
    <property type="entry name" value="POLYRIBONUCLEOTIDE NUCLEOTIDYLTRANSFERASE 1, MITOCHONDRIAL"/>
    <property type="match status" value="1"/>
</dbReference>
<dbReference type="Gene3D" id="3.30.1370.10">
    <property type="entry name" value="K Homology domain, type 1"/>
    <property type="match status" value="1"/>
</dbReference>
<dbReference type="Pfam" id="PF09184">
    <property type="entry name" value="PPP4R2"/>
    <property type="match status" value="1"/>
</dbReference>
<dbReference type="GO" id="GO:0030289">
    <property type="term" value="C:protein phosphatase 4 complex"/>
    <property type="evidence" value="ECO:0007669"/>
    <property type="project" value="InterPro"/>
</dbReference>
<evidence type="ECO:0000256" key="5">
    <source>
        <dbReference type="ARBA" id="ARBA00022695"/>
    </source>
</evidence>
<dbReference type="FunFam" id="3.30.230.70:FF:000001">
    <property type="entry name" value="Polyribonucleotide nucleotidyltransferase"/>
    <property type="match status" value="1"/>
</dbReference>
<dbReference type="GO" id="GO:0003723">
    <property type="term" value="F:RNA binding"/>
    <property type="evidence" value="ECO:0007669"/>
    <property type="project" value="UniProtKB-KW"/>
</dbReference>
<dbReference type="CDD" id="cd11363">
    <property type="entry name" value="RNase_PH_PNPase_1"/>
    <property type="match status" value="1"/>
</dbReference>
<name>A0A158Q864_9BILA</name>
<dbReference type="SUPFAM" id="SSF54791">
    <property type="entry name" value="Eukaryotic type KH-domain (KH-domain type I)"/>
    <property type="match status" value="1"/>
</dbReference>
<dbReference type="Gene3D" id="3.30.230.70">
    <property type="entry name" value="GHMP Kinase, N-terminal domain"/>
    <property type="match status" value="2"/>
</dbReference>